<reference evidence="4 5" key="1">
    <citation type="submission" date="2021-01" db="EMBL/GenBank/DDBJ databases">
        <title>Whole genome shotgun sequence of Verrucosispora gifhornensis NBRC 16317.</title>
        <authorList>
            <person name="Komaki H."/>
            <person name="Tamura T."/>
        </authorList>
    </citation>
    <scope>NUCLEOTIDE SEQUENCE [LARGE SCALE GENOMIC DNA]</scope>
    <source>
        <strain evidence="4 5">NBRC 16317</strain>
    </source>
</reference>
<comment type="caution">
    <text evidence="4">The sequence shown here is derived from an EMBL/GenBank/DDBJ whole genome shotgun (WGS) entry which is preliminary data.</text>
</comment>
<dbReference type="SUPFAM" id="SSF51735">
    <property type="entry name" value="NAD(P)-binding Rossmann-fold domains"/>
    <property type="match status" value="1"/>
</dbReference>
<organism evidence="4 5">
    <name type="scientific">Micromonospora gifhornensis</name>
    <dbReference type="NCBI Taxonomy" id="84594"/>
    <lineage>
        <taxon>Bacteria</taxon>
        <taxon>Bacillati</taxon>
        <taxon>Actinomycetota</taxon>
        <taxon>Actinomycetes</taxon>
        <taxon>Micromonosporales</taxon>
        <taxon>Micromonosporaceae</taxon>
        <taxon>Micromonospora</taxon>
    </lineage>
</organism>
<dbReference type="EMBL" id="BOPA01000020">
    <property type="protein sequence ID" value="GIJ16280.1"/>
    <property type="molecule type" value="Genomic_DNA"/>
</dbReference>
<dbReference type="PANTHER" id="PTHR42760:SF40">
    <property type="entry name" value="3-OXOACYL-[ACYL-CARRIER-PROTEIN] REDUCTASE, CHLOROPLASTIC"/>
    <property type="match status" value="1"/>
</dbReference>
<dbReference type="PRINTS" id="PR00080">
    <property type="entry name" value="SDRFAMILY"/>
</dbReference>
<dbReference type="PANTHER" id="PTHR42760">
    <property type="entry name" value="SHORT-CHAIN DEHYDROGENASES/REDUCTASES FAMILY MEMBER"/>
    <property type="match status" value="1"/>
</dbReference>
<proteinExistence type="inferred from homology"/>
<dbReference type="InterPro" id="IPR002347">
    <property type="entry name" value="SDR_fam"/>
</dbReference>
<name>A0ABQ4IEP3_9ACTN</name>
<dbReference type="PRINTS" id="PR00081">
    <property type="entry name" value="GDHRDH"/>
</dbReference>
<dbReference type="RefSeq" id="WP_239088977.1">
    <property type="nucleotide sequence ID" value="NZ_BAAAGZ010000010.1"/>
</dbReference>
<evidence type="ECO:0000256" key="1">
    <source>
        <dbReference type="ARBA" id="ARBA00006484"/>
    </source>
</evidence>
<gene>
    <name evidence="4" type="ORF">Vgi01_29640</name>
</gene>
<dbReference type="SMART" id="SM00822">
    <property type="entry name" value="PKS_KR"/>
    <property type="match status" value="1"/>
</dbReference>
<evidence type="ECO:0000313" key="4">
    <source>
        <dbReference type="EMBL" id="GIJ16280.1"/>
    </source>
</evidence>
<dbReference type="InterPro" id="IPR036291">
    <property type="entry name" value="NAD(P)-bd_dom_sf"/>
</dbReference>
<evidence type="ECO:0000256" key="2">
    <source>
        <dbReference type="RuleBase" id="RU000363"/>
    </source>
</evidence>
<comment type="similarity">
    <text evidence="1 2">Belongs to the short-chain dehydrogenases/reductases (SDR) family.</text>
</comment>
<keyword evidence="5" id="KW-1185">Reference proteome</keyword>
<dbReference type="Pfam" id="PF00106">
    <property type="entry name" value="adh_short"/>
    <property type="match status" value="1"/>
</dbReference>
<accession>A0ABQ4IEP3</accession>
<evidence type="ECO:0000259" key="3">
    <source>
        <dbReference type="SMART" id="SM00822"/>
    </source>
</evidence>
<sequence length="257" mass="26724">MSDPTMSDPTTSAPPVSPSTVVLVSGGSRGLGLAIVTDLLDAGLRVAAFARTVTPELAKLAANHPDRSHVGPVDVTDLAAVQAFVRAAEQHLGPIDGLVNNAAVGQDSLHVHTATADLAGIVETNLTAPLQLTRLVVRRMLAQGRRGRIVNITSICGQRGFPGLVAYSATKGGMDAATRSLARELGGRVLVNAVAPGFFASEMSAVLGQTQLDQIVRRTPTGHLTEPDEVLPVVRMLLREQTNINGQVLVVDGAASI</sequence>
<evidence type="ECO:0000313" key="5">
    <source>
        <dbReference type="Proteomes" id="UP000647860"/>
    </source>
</evidence>
<dbReference type="Gene3D" id="3.40.50.720">
    <property type="entry name" value="NAD(P)-binding Rossmann-like Domain"/>
    <property type="match status" value="1"/>
</dbReference>
<dbReference type="InterPro" id="IPR057326">
    <property type="entry name" value="KR_dom"/>
</dbReference>
<dbReference type="Proteomes" id="UP000647860">
    <property type="component" value="Unassembled WGS sequence"/>
</dbReference>
<protein>
    <submittedName>
        <fullName evidence="4">3-oxoacyl-ACP reductase</fullName>
    </submittedName>
</protein>
<feature type="domain" description="Ketoreductase" evidence="3">
    <location>
        <begin position="20"/>
        <end position="199"/>
    </location>
</feature>